<proteinExistence type="predicted"/>
<keyword evidence="3" id="KW-1185">Reference proteome</keyword>
<keyword evidence="1" id="KW-0812">Transmembrane</keyword>
<organism evidence="2 3">
    <name type="scientific">Magallana gigas</name>
    <name type="common">Pacific oyster</name>
    <name type="synonym">Crassostrea gigas</name>
    <dbReference type="NCBI Taxonomy" id="29159"/>
    <lineage>
        <taxon>Eukaryota</taxon>
        <taxon>Metazoa</taxon>
        <taxon>Spiralia</taxon>
        <taxon>Lophotrochozoa</taxon>
        <taxon>Mollusca</taxon>
        <taxon>Bivalvia</taxon>
        <taxon>Autobranchia</taxon>
        <taxon>Pteriomorphia</taxon>
        <taxon>Ostreida</taxon>
        <taxon>Ostreoidea</taxon>
        <taxon>Ostreidae</taxon>
        <taxon>Magallana</taxon>
    </lineage>
</organism>
<dbReference type="InterPro" id="IPR024131">
    <property type="entry name" value="UPF0489"/>
</dbReference>
<dbReference type="OrthoDB" id="418142at2759"/>
<dbReference type="EnsemblMetazoa" id="G10246.1">
    <property type="protein sequence ID" value="G10246.1:cds"/>
    <property type="gene ID" value="G10246"/>
</dbReference>
<feature type="transmembrane region" description="Helical" evidence="1">
    <location>
        <begin position="12"/>
        <end position="33"/>
    </location>
</feature>
<dbReference type="AlphaFoldDB" id="A0A8W8HMF8"/>
<dbReference type="Pfam" id="PF12640">
    <property type="entry name" value="UPF0489"/>
    <property type="match status" value="1"/>
</dbReference>
<reference evidence="2" key="1">
    <citation type="submission" date="2022-08" db="UniProtKB">
        <authorList>
            <consortium name="EnsemblMetazoa"/>
        </authorList>
    </citation>
    <scope>IDENTIFICATION</scope>
    <source>
        <strain evidence="2">05x7-T-G4-1.051#20</strain>
    </source>
</reference>
<sequence>MKIRPDVLLVRLGLTVCLCGFGLFLLIFCVGVPEETAPETKFPSKHLPNRNVRMLVLNNTTSRSNVIETQRQNRGLAGKHSTPALHVGLRAVNVTIVDERQRVLLYWMQAARDGTFSKDGITLVRFDKHSNLGLPVLMKDYPVYRTPTVDTVTYLLQSNQQYLMAAVLTGLIKEIIWVWPKWDYRAHFAEYSLSVIQAGTITTRKGKRFCLCMFDSDSSENTCFYNSLSDSSSGVVHMDFQDCDVRHTVKYVELREDIAANYFQRRKDKFSDSKSETLLDVDVDFLYFVSAGEYLVRANVSHDDIDDLNSNLCRLLCPSSGYQETEMDSFISEFIDRVQSHKLKHKFVSNFTELYKNGMNFFQKENFRWLPYSCPVTADQTRLFISRFVRSVASLPIPQLTALRRTGFCLTPGRQSI</sequence>
<name>A0A8W8HMF8_MAGGI</name>
<evidence type="ECO:0000313" key="2">
    <source>
        <dbReference type="EnsemblMetazoa" id="G10246.1:cds"/>
    </source>
</evidence>
<accession>A0A8W8HMF8</accession>
<evidence type="ECO:0000313" key="3">
    <source>
        <dbReference type="Proteomes" id="UP000005408"/>
    </source>
</evidence>
<keyword evidence="1" id="KW-0472">Membrane</keyword>
<dbReference type="OMA" id="ERIMNFM"/>
<evidence type="ECO:0000256" key="1">
    <source>
        <dbReference type="SAM" id="Phobius"/>
    </source>
</evidence>
<dbReference type="Proteomes" id="UP000005408">
    <property type="component" value="Unassembled WGS sequence"/>
</dbReference>
<protein>
    <submittedName>
        <fullName evidence="2">Uncharacterized protein</fullName>
    </submittedName>
</protein>
<keyword evidence="1" id="KW-1133">Transmembrane helix</keyword>